<dbReference type="RefSeq" id="WP_110305099.1">
    <property type="nucleotide sequence ID" value="NZ_QJHK01000002.1"/>
</dbReference>
<organism evidence="3 4">
    <name type="scientific">Flavobacterium cheongpyeongense</name>
    <dbReference type="NCBI Taxonomy" id="2212651"/>
    <lineage>
        <taxon>Bacteria</taxon>
        <taxon>Pseudomonadati</taxon>
        <taxon>Bacteroidota</taxon>
        <taxon>Flavobacteriia</taxon>
        <taxon>Flavobacteriales</taxon>
        <taxon>Flavobacteriaceae</taxon>
        <taxon>Flavobacterium</taxon>
    </lineage>
</organism>
<protein>
    <recommendedName>
        <fullName evidence="2">Copper-binding protein MbnP-like domain-containing protein</fullName>
    </recommendedName>
</protein>
<evidence type="ECO:0000313" key="4">
    <source>
        <dbReference type="Proteomes" id="UP000247903"/>
    </source>
</evidence>
<dbReference type="OrthoDB" id="1422031at2"/>
<accession>A0A2V4BSQ0</accession>
<name>A0A2V4BSQ0_9FLAO</name>
<feature type="chain" id="PRO_5015935022" description="Copper-binding protein MbnP-like domain-containing protein" evidence="1">
    <location>
        <begin position="22"/>
        <end position="261"/>
    </location>
</feature>
<dbReference type="EMBL" id="QJHK01000002">
    <property type="protein sequence ID" value="PXY42126.1"/>
    <property type="molecule type" value="Genomic_DNA"/>
</dbReference>
<dbReference type="InterPro" id="IPR046863">
    <property type="entry name" value="MbnP-like_dom"/>
</dbReference>
<keyword evidence="1" id="KW-0732">Signal</keyword>
<evidence type="ECO:0000259" key="2">
    <source>
        <dbReference type="Pfam" id="PF20243"/>
    </source>
</evidence>
<feature type="signal peptide" evidence="1">
    <location>
        <begin position="1"/>
        <end position="21"/>
    </location>
</feature>
<reference evidence="3 4" key="1">
    <citation type="submission" date="2018-05" db="EMBL/GenBank/DDBJ databases">
        <title>Flavobacterium sp. strain IMCC34759, incomplete genome.</title>
        <authorList>
            <person name="Joung Y."/>
            <person name="Cho J."/>
        </authorList>
    </citation>
    <scope>NUCLEOTIDE SEQUENCE [LARGE SCALE GENOMIC DNA]</scope>
    <source>
        <strain evidence="3 4">IMCC34759</strain>
    </source>
</reference>
<dbReference type="Proteomes" id="UP000247903">
    <property type="component" value="Unassembled WGS sequence"/>
</dbReference>
<keyword evidence="4" id="KW-1185">Reference proteome</keyword>
<evidence type="ECO:0000313" key="3">
    <source>
        <dbReference type="EMBL" id="PXY42126.1"/>
    </source>
</evidence>
<proteinExistence type="predicted"/>
<feature type="domain" description="Copper-binding protein MbnP-like" evidence="2">
    <location>
        <begin position="33"/>
        <end position="233"/>
    </location>
</feature>
<dbReference type="Pfam" id="PF20243">
    <property type="entry name" value="MbnP"/>
    <property type="match status" value="1"/>
</dbReference>
<sequence>MKNFKNITLALIALTALNSCSNDDVQAIADVSGSTQINFDSKVGTADFALNTPFTISGQSYQFDHLRYWVSDVKLVSDKNVTYALSNSFFLMEETSDILVQETFTYKANKREAIDLKDVPSGSYTKVIFSIGVDATHNDNMSIQDGELSQLNGMTNVSWMWHTSYIFSSLTGKNVTPDTPVAVSVETGLNANYRTVEITLPTALIVSAGKTAKLNLNVDVEKIIKDIDLVAKPKISASTPELMTKVADNYKNNVFTVKSVE</sequence>
<comment type="caution">
    <text evidence="3">The sequence shown here is derived from an EMBL/GenBank/DDBJ whole genome shotgun (WGS) entry which is preliminary data.</text>
</comment>
<dbReference type="AlphaFoldDB" id="A0A2V4BSQ0"/>
<evidence type="ECO:0000256" key="1">
    <source>
        <dbReference type="SAM" id="SignalP"/>
    </source>
</evidence>
<gene>
    <name evidence="3" type="ORF">DMB65_02505</name>
</gene>